<dbReference type="GO" id="GO:0016705">
    <property type="term" value="F:oxidoreductase activity, acting on paired donors, with incorporation or reduction of molecular oxygen"/>
    <property type="evidence" value="ECO:0007669"/>
    <property type="project" value="InterPro"/>
</dbReference>
<keyword evidence="5" id="KW-0560">Oxidoreductase</keyword>
<sequence length="275" mass="31864">MMLYLGSKPTLIVSSPDAAEIVLKRHDLDFASRPQAKFVGRLIYNFTDMGFSPYGEYWRNLRSICVIQLLSNKRVQSFRSVREEEVALMVEKIAESCMSHSPFNITEMSATLTNNIISRVVIGRRYSEEKSGSNFKKIFEEFLELFRSFNVGDYIPWLEWINHINGLEAKVNRVAKELDEYFENIVEEGMKRHEKILRSRTSESEKEVKAQKYFLDILLELQMENINGFTLQRDSVKALILDMFTAGTDTTSTLLEWTITELVKNKIAMAKLTTK</sequence>
<dbReference type="Proteomes" id="UP001161247">
    <property type="component" value="Chromosome 6"/>
</dbReference>
<protein>
    <submittedName>
        <fullName evidence="7">OLC1v1008035C1</fullName>
    </submittedName>
</protein>
<dbReference type="PANTHER" id="PTHR47955:SF15">
    <property type="entry name" value="CYTOCHROME P450 71A2-LIKE"/>
    <property type="match status" value="1"/>
</dbReference>
<dbReference type="PANTHER" id="PTHR47955">
    <property type="entry name" value="CYTOCHROME P450 FAMILY 71 PROTEIN"/>
    <property type="match status" value="1"/>
</dbReference>
<evidence type="ECO:0000256" key="4">
    <source>
        <dbReference type="ARBA" id="ARBA00022723"/>
    </source>
</evidence>
<evidence type="ECO:0000256" key="6">
    <source>
        <dbReference type="ARBA" id="ARBA00023004"/>
    </source>
</evidence>
<organism evidence="7 8">
    <name type="scientific">Oldenlandia corymbosa var. corymbosa</name>
    <dbReference type="NCBI Taxonomy" id="529605"/>
    <lineage>
        <taxon>Eukaryota</taxon>
        <taxon>Viridiplantae</taxon>
        <taxon>Streptophyta</taxon>
        <taxon>Embryophyta</taxon>
        <taxon>Tracheophyta</taxon>
        <taxon>Spermatophyta</taxon>
        <taxon>Magnoliopsida</taxon>
        <taxon>eudicotyledons</taxon>
        <taxon>Gunneridae</taxon>
        <taxon>Pentapetalae</taxon>
        <taxon>asterids</taxon>
        <taxon>lamiids</taxon>
        <taxon>Gentianales</taxon>
        <taxon>Rubiaceae</taxon>
        <taxon>Rubioideae</taxon>
        <taxon>Spermacoceae</taxon>
        <taxon>Hedyotis-Oldenlandia complex</taxon>
        <taxon>Oldenlandia</taxon>
    </lineage>
</organism>
<evidence type="ECO:0000313" key="8">
    <source>
        <dbReference type="Proteomes" id="UP001161247"/>
    </source>
</evidence>
<dbReference type="SUPFAM" id="SSF48264">
    <property type="entry name" value="Cytochrome P450"/>
    <property type="match status" value="1"/>
</dbReference>
<keyword evidence="3" id="KW-0349">Heme</keyword>
<dbReference type="Gene3D" id="1.10.630.10">
    <property type="entry name" value="Cytochrome P450"/>
    <property type="match status" value="1"/>
</dbReference>
<dbReference type="AlphaFoldDB" id="A0AAV1DKN2"/>
<dbReference type="InterPro" id="IPR001128">
    <property type="entry name" value="Cyt_P450"/>
</dbReference>
<evidence type="ECO:0000256" key="2">
    <source>
        <dbReference type="ARBA" id="ARBA00010617"/>
    </source>
</evidence>
<dbReference type="GO" id="GO:0004497">
    <property type="term" value="F:monooxygenase activity"/>
    <property type="evidence" value="ECO:0007669"/>
    <property type="project" value="InterPro"/>
</dbReference>
<comment type="cofactor">
    <cofactor evidence="1">
        <name>heme</name>
        <dbReference type="ChEBI" id="CHEBI:30413"/>
    </cofactor>
</comment>
<accession>A0AAV1DKN2</accession>
<reference evidence="7" key="1">
    <citation type="submission" date="2023-03" db="EMBL/GenBank/DDBJ databases">
        <authorList>
            <person name="Julca I."/>
        </authorList>
    </citation>
    <scope>NUCLEOTIDE SEQUENCE</scope>
</reference>
<keyword evidence="8" id="KW-1185">Reference proteome</keyword>
<dbReference type="EMBL" id="OX459123">
    <property type="protein sequence ID" value="CAI9108446.1"/>
    <property type="molecule type" value="Genomic_DNA"/>
</dbReference>
<proteinExistence type="inferred from homology"/>
<dbReference type="InterPro" id="IPR036396">
    <property type="entry name" value="Cyt_P450_sf"/>
</dbReference>
<keyword evidence="6" id="KW-0408">Iron</keyword>
<evidence type="ECO:0000313" key="7">
    <source>
        <dbReference type="EMBL" id="CAI9108446.1"/>
    </source>
</evidence>
<dbReference type="Pfam" id="PF00067">
    <property type="entry name" value="p450"/>
    <property type="match status" value="1"/>
</dbReference>
<evidence type="ECO:0000256" key="1">
    <source>
        <dbReference type="ARBA" id="ARBA00001971"/>
    </source>
</evidence>
<evidence type="ECO:0000256" key="5">
    <source>
        <dbReference type="ARBA" id="ARBA00023002"/>
    </source>
</evidence>
<keyword evidence="4" id="KW-0479">Metal-binding</keyword>
<evidence type="ECO:0000256" key="3">
    <source>
        <dbReference type="ARBA" id="ARBA00022617"/>
    </source>
</evidence>
<dbReference type="PRINTS" id="PR00463">
    <property type="entry name" value="EP450I"/>
</dbReference>
<gene>
    <name evidence="7" type="ORF">OLC1_LOCUS16533</name>
</gene>
<dbReference type="GO" id="GO:0020037">
    <property type="term" value="F:heme binding"/>
    <property type="evidence" value="ECO:0007669"/>
    <property type="project" value="InterPro"/>
</dbReference>
<comment type="similarity">
    <text evidence="2">Belongs to the cytochrome P450 family.</text>
</comment>
<dbReference type="GO" id="GO:0005506">
    <property type="term" value="F:iron ion binding"/>
    <property type="evidence" value="ECO:0007669"/>
    <property type="project" value="InterPro"/>
</dbReference>
<dbReference type="InterPro" id="IPR002401">
    <property type="entry name" value="Cyt_P450_E_grp-I"/>
</dbReference>
<name>A0AAV1DKN2_OLDCO</name>